<keyword evidence="4" id="KW-0808">Transferase</keyword>
<dbReference type="SMART" id="SM00387">
    <property type="entry name" value="HATPase_c"/>
    <property type="match status" value="1"/>
</dbReference>
<feature type="transmembrane region" description="Helical" evidence="7">
    <location>
        <begin position="12"/>
        <end position="32"/>
    </location>
</feature>
<dbReference type="RefSeq" id="WP_343989082.1">
    <property type="nucleotide sequence ID" value="NZ_BAAAFM010000003.1"/>
</dbReference>
<keyword evidence="7" id="KW-0812">Transmembrane</keyword>
<dbReference type="CDD" id="cd00082">
    <property type="entry name" value="HisKA"/>
    <property type="match status" value="1"/>
</dbReference>
<evidence type="ECO:0000256" key="5">
    <source>
        <dbReference type="ARBA" id="ARBA00022777"/>
    </source>
</evidence>
<keyword evidence="6" id="KW-0902">Two-component regulatory system</keyword>
<evidence type="ECO:0000313" key="10">
    <source>
        <dbReference type="Proteomes" id="UP001501221"/>
    </source>
</evidence>
<protein>
    <recommendedName>
        <fullName evidence="2">histidine kinase</fullName>
        <ecNumber evidence="2">2.7.13.3</ecNumber>
    </recommendedName>
</protein>
<evidence type="ECO:0000256" key="1">
    <source>
        <dbReference type="ARBA" id="ARBA00000085"/>
    </source>
</evidence>
<feature type="transmembrane region" description="Helical" evidence="7">
    <location>
        <begin position="354"/>
        <end position="374"/>
    </location>
</feature>
<evidence type="ECO:0000256" key="7">
    <source>
        <dbReference type="SAM" id="Phobius"/>
    </source>
</evidence>
<evidence type="ECO:0000313" key="9">
    <source>
        <dbReference type="EMBL" id="GAA0209698.1"/>
    </source>
</evidence>
<gene>
    <name evidence="9" type="ORF">GCM10009123_16390</name>
</gene>
<dbReference type="PANTHER" id="PTHR45453">
    <property type="entry name" value="PHOSPHATE REGULON SENSOR PROTEIN PHOR"/>
    <property type="match status" value="1"/>
</dbReference>
<evidence type="ECO:0000256" key="6">
    <source>
        <dbReference type="ARBA" id="ARBA00023012"/>
    </source>
</evidence>
<dbReference type="SUPFAM" id="SSF55874">
    <property type="entry name" value="ATPase domain of HSP90 chaperone/DNA topoisomerase II/histidine kinase"/>
    <property type="match status" value="1"/>
</dbReference>
<dbReference type="InterPro" id="IPR007890">
    <property type="entry name" value="CHASE2"/>
</dbReference>
<feature type="domain" description="Histidine kinase" evidence="8">
    <location>
        <begin position="622"/>
        <end position="838"/>
    </location>
</feature>
<evidence type="ECO:0000259" key="8">
    <source>
        <dbReference type="PROSITE" id="PS50109"/>
    </source>
</evidence>
<sequence>MFVNRRFLTKGGIAFAAILAIITFFLTCFKVLQPLELLAYDRMLRVQEKSYSKDVVIIAMDEKSLREYGPLPWPRELHAKAIDRLTEAKVKALGYDVLFDKVSGPGDEALTQAVKKNGKVIFPVVIDELIQGGQLVELQPYPELYQASVGLGVVHFELSKDNIARGVYLKSGLGEPYWRTFAVEVLDVANGDEIYSFPFESNQVAEYSYNLNKIEKTHYALIPYQENKDYFTKISFVDLVEGRVGLDVLRDRVVFVGVTATAARNADFLPVPVDRDGQVMSGVEINATLYEGLANNSLILPMSQNFVSTLSALLVFALFMLIPRSLPRHNVYLVLLLAFTLLFASWILLHGAGYWLPLVTPAIVMVLGYLMWVWRAVVANMTFFINTVKRLQYEVRNSFEPEVKSSYEKHFQFWKRLNLIQGWSEGVEDIAAFDRSIPIDINKRRWLIDVGEQTDEERKLFYKLYRQSTFVQKKQAPAGSVVEEKVAQVEVAIKKINFLRRFVEKTMDKMSEAVLLVDISGVVFYANMEAKKYLDVDIGKDIFDVFNQLTLQVGSDWSEEIKKVMVDGVGREIQAINSRKRYYKIGISLLDNVEGQDFLIINMSDITLIKREQQRQLEMIDFISHDLRSPMTSVLALLNQYQSKQTDLTVDELNAEVERLTKSSLSLAEHFLMLSRAESGIEMPLYPVEILNSIDSALAVARPLARDKDIELKFDFSQYDDIWLKANEELLERVIVNLLTNAIKYSPAKSQVEITLEQGEDGVKVMVADQGEGIDADQMKTIFKPFSRIRRHEMAKIKGIGLGLRFVKAAMQRFNGTVSVQSELGKGSCFVLFFPTSVIVDD</sequence>
<dbReference type="InterPro" id="IPR005467">
    <property type="entry name" value="His_kinase_dom"/>
</dbReference>
<evidence type="ECO:0000256" key="3">
    <source>
        <dbReference type="ARBA" id="ARBA00022553"/>
    </source>
</evidence>
<comment type="caution">
    <text evidence="9">The sequence shown here is derived from an EMBL/GenBank/DDBJ whole genome shotgun (WGS) entry which is preliminary data.</text>
</comment>
<dbReference type="EMBL" id="BAAAFM010000003">
    <property type="protein sequence ID" value="GAA0209698.1"/>
    <property type="molecule type" value="Genomic_DNA"/>
</dbReference>
<evidence type="ECO:0000256" key="2">
    <source>
        <dbReference type="ARBA" id="ARBA00012438"/>
    </source>
</evidence>
<organism evidence="9 10">
    <name type="scientific">Kangiella japonica</name>
    <dbReference type="NCBI Taxonomy" id="647384"/>
    <lineage>
        <taxon>Bacteria</taxon>
        <taxon>Pseudomonadati</taxon>
        <taxon>Pseudomonadota</taxon>
        <taxon>Gammaproteobacteria</taxon>
        <taxon>Kangiellales</taxon>
        <taxon>Kangiellaceae</taxon>
        <taxon>Kangiella</taxon>
    </lineage>
</organism>
<dbReference type="PANTHER" id="PTHR45453:SF1">
    <property type="entry name" value="PHOSPHATE REGULON SENSOR PROTEIN PHOR"/>
    <property type="match status" value="1"/>
</dbReference>
<keyword evidence="7" id="KW-1133">Transmembrane helix</keyword>
<dbReference type="Proteomes" id="UP001501221">
    <property type="component" value="Unassembled WGS sequence"/>
</dbReference>
<dbReference type="SMART" id="SM00388">
    <property type="entry name" value="HisKA"/>
    <property type="match status" value="1"/>
</dbReference>
<dbReference type="Pfam" id="PF02518">
    <property type="entry name" value="HATPase_c"/>
    <property type="match status" value="1"/>
</dbReference>
<keyword evidence="5" id="KW-0418">Kinase</keyword>
<dbReference type="PROSITE" id="PS50109">
    <property type="entry name" value="HIS_KIN"/>
    <property type="match status" value="1"/>
</dbReference>
<name>A0ABP3CM18_9GAMM</name>
<dbReference type="SMART" id="SM01080">
    <property type="entry name" value="CHASE2"/>
    <property type="match status" value="1"/>
</dbReference>
<keyword evidence="7" id="KW-0472">Membrane</keyword>
<comment type="catalytic activity">
    <reaction evidence="1">
        <text>ATP + protein L-histidine = ADP + protein N-phospho-L-histidine.</text>
        <dbReference type="EC" id="2.7.13.3"/>
    </reaction>
</comment>
<dbReference type="EC" id="2.7.13.3" evidence="2"/>
<dbReference type="InterPro" id="IPR004358">
    <property type="entry name" value="Sig_transdc_His_kin-like_C"/>
</dbReference>
<dbReference type="PRINTS" id="PR00344">
    <property type="entry name" value="BCTRLSENSOR"/>
</dbReference>
<keyword evidence="10" id="KW-1185">Reference proteome</keyword>
<dbReference type="Gene3D" id="3.30.565.10">
    <property type="entry name" value="Histidine kinase-like ATPase, C-terminal domain"/>
    <property type="match status" value="1"/>
</dbReference>
<dbReference type="InterPro" id="IPR003661">
    <property type="entry name" value="HisK_dim/P_dom"/>
</dbReference>
<dbReference type="InterPro" id="IPR003594">
    <property type="entry name" value="HATPase_dom"/>
</dbReference>
<evidence type="ECO:0000256" key="4">
    <source>
        <dbReference type="ARBA" id="ARBA00022679"/>
    </source>
</evidence>
<dbReference type="InterPro" id="IPR036097">
    <property type="entry name" value="HisK_dim/P_sf"/>
</dbReference>
<dbReference type="InterPro" id="IPR050351">
    <property type="entry name" value="BphY/WalK/GraS-like"/>
</dbReference>
<dbReference type="InterPro" id="IPR036890">
    <property type="entry name" value="HATPase_C_sf"/>
</dbReference>
<keyword evidence="3" id="KW-0597">Phosphoprotein</keyword>
<dbReference type="PIRSF" id="PIRSF037347">
    <property type="entry name" value="STHK_CHASE2_PAS_prd"/>
    <property type="match status" value="1"/>
</dbReference>
<dbReference type="InterPro" id="IPR017181">
    <property type="entry name" value="Sig_transdc_His_kin_CHASE2"/>
</dbReference>
<dbReference type="Gene3D" id="1.10.287.130">
    <property type="match status" value="1"/>
</dbReference>
<accession>A0ABP3CM18</accession>
<proteinExistence type="predicted"/>
<feature type="transmembrane region" description="Helical" evidence="7">
    <location>
        <begin position="330"/>
        <end position="348"/>
    </location>
</feature>
<dbReference type="SUPFAM" id="SSF47384">
    <property type="entry name" value="Homodimeric domain of signal transducing histidine kinase"/>
    <property type="match status" value="1"/>
</dbReference>
<dbReference type="Pfam" id="PF05226">
    <property type="entry name" value="CHASE2"/>
    <property type="match status" value="1"/>
</dbReference>
<feature type="transmembrane region" description="Helical" evidence="7">
    <location>
        <begin position="306"/>
        <end position="323"/>
    </location>
</feature>
<reference evidence="10" key="1">
    <citation type="journal article" date="2019" name="Int. J. Syst. Evol. Microbiol.">
        <title>The Global Catalogue of Microorganisms (GCM) 10K type strain sequencing project: providing services to taxonomists for standard genome sequencing and annotation.</title>
        <authorList>
            <consortium name="The Broad Institute Genomics Platform"/>
            <consortium name="The Broad Institute Genome Sequencing Center for Infectious Disease"/>
            <person name="Wu L."/>
            <person name="Ma J."/>
        </authorList>
    </citation>
    <scope>NUCLEOTIDE SEQUENCE [LARGE SCALE GENOMIC DNA]</scope>
    <source>
        <strain evidence="10">JCM 16211</strain>
    </source>
</reference>